<dbReference type="AlphaFoldDB" id="A0AAV4USX3"/>
<dbReference type="EMBL" id="BPLR01013382">
    <property type="protein sequence ID" value="GIY60833.1"/>
    <property type="molecule type" value="Genomic_DNA"/>
</dbReference>
<name>A0AAV4USX3_CAEEX</name>
<proteinExistence type="predicted"/>
<evidence type="ECO:0000313" key="2">
    <source>
        <dbReference type="EMBL" id="GIY60833.1"/>
    </source>
</evidence>
<keyword evidence="1" id="KW-0472">Membrane</keyword>
<comment type="caution">
    <text evidence="2">The sequence shown here is derived from an EMBL/GenBank/DDBJ whole genome shotgun (WGS) entry which is preliminary data.</text>
</comment>
<keyword evidence="1" id="KW-0812">Transmembrane</keyword>
<keyword evidence="1" id="KW-1133">Transmembrane helix</keyword>
<evidence type="ECO:0000313" key="3">
    <source>
        <dbReference type="Proteomes" id="UP001054945"/>
    </source>
</evidence>
<organism evidence="2 3">
    <name type="scientific">Caerostris extrusa</name>
    <name type="common">Bark spider</name>
    <name type="synonym">Caerostris bankana</name>
    <dbReference type="NCBI Taxonomy" id="172846"/>
    <lineage>
        <taxon>Eukaryota</taxon>
        <taxon>Metazoa</taxon>
        <taxon>Ecdysozoa</taxon>
        <taxon>Arthropoda</taxon>
        <taxon>Chelicerata</taxon>
        <taxon>Arachnida</taxon>
        <taxon>Araneae</taxon>
        <taxon>Araneomorphae</taxon>
        <taxon>Entelegynae</taxon>
        <taxon>Araneoidea</taxon>
        <taxon>Araneidae</taxon>
        <taxon>Caerostris</taxon>
    </lineage>
</organism>
<sequence length="206" mass="23400">MTKKLLKRTQMATGLQVLTFIPLQRTQLFLFKMEGRGSAVSNYAKGKSAKTRFSAHFSSQPSNSQSDAGVPWKMLLPFQMMWKNARQWKKNSARSLCRISFCYGTCLFFPCSTTSVYWLKPPLPFLPPPPFSSTRKVTIEQWLRVPAVKTLACIQARSGERRAISVEAHLSVSAYLLSQSGIINSRTREHCPVFRTLDFFVSDVHN</sequence>
<protein>
    <submittedName>
        <fullName evidence="2">Uncharacterized protein</fullName>
    </submittedName>
</protein>
<evidence type="ECO:0000256" key="1">
    <source>
        <dbReference type="SAM" id="Phobius"/>
    </source>
</evidence>
<reference evidence="2 3" key="1">
    <citation type="submission" date="2021-06" db="EMBL/GenBank/DDBJ databases">
        <title>Caerostris extrusa draft genome.</title>
        <authorList>
            <person name="Kono N."/>
            <person name="Arakawa K."/>
        </authorList>
    </citation>
    <scope>NUCLEOTIDE SEQUENCE [LARGE SCALE GENOMIC DNA]</scope>
</reference>
<feature type="transmembrane region" description="Helical" evidence="1">
    <location>
        <begin position="96"/>
        <end position="119"/>
    </location>
</feature>
<dbReference type="Proteomes" id="UP001054945">
    <property type="component" value="Unassembled WGS sequence"/>
</dbReference>
<gene>
    <name evidence="2" type="ORF">CEXT_445921</name>
</gene>
<accession>A0AAV4USX3</accession>
<keyword evidence="3" id="KW-1185">Reference proteome</keyword>